<dbReference type="EMBL" id="AZDZ01000005">
    <property type="protein sequence ID" value="KRK80276.1"/>
    <property type="molecule type" value="Genomic_DNA"/>
</dbReference>
<dbReference type="PATRIC" id="fig|1423775.4.peg.2649"/>
<gene>
    <name evidence="2" type="ORF">FD03_GL002602</name>
</gene>
<evidence type="ECO:0000256" key="1">
    <source>
        <dbReference type="SAM" id="Phobius"/>
    </source>
</evidence>
<accession>A0A0R1KH73</accession>
<keyword evidence="1" id="KW-1133">Transmembrane helix</keyword>
<keyword evidence="3" id="KW-1185">Reference proteome</keyword>
<keyword evidence="1" id="KW-0812">Transmembrane</keyword>
<comment type="caution">
    <text evidence="2">The sequence shown here is derived from an EMBL/GenBank/DDBJ whole genome shotgun (WGS) entry which is preliminary data.</text>
</comment>
<dbReference type="AlphaFoldDB" id="A0A0R1KH73"/>
<proteinExistence type="predicted"/>
<dbReference type="Proteomes" id="UP000051248">
    <property type="component" value="Unassembled WGS sequence"/>
</dbReference>
<evidence type="ECO:0000313" key="3">
    <source>
        <dbReference type="Proteomes" id="UP000051248"/>
    </source>
</evidence>
<dbReference type="STRING" id="1423775.FD03_GL002602"/>
<sequence>MKIFFLLVVAVFVVLILIGYLSAPIGKHGKRVREQPAAEKKQYHNIESVIYSYTDFPKKGGFFLGKNEDGNYYFKDKKIPVDILEKEFSLDHFYWNGVKDTSYIYDKGTTTKHKHGLARAVAGGLIAGPAGAVVGATTAKRVSKDNSMTIYSSENTNAFLELTDLSTDQQHEIDLGPFSEKKVKKLEEEFNIHHERKLTQDEYSQMSQQLNDLQNLVQNGIISSNDFEIRKQQLINSYK</sequence>
<name>A0A0R1KH73_9LACO</name>
<organism evidence="2 3">
    <name type="scientific">Companilactobacillus nodensis DSM 19682 = JCM 14932 = NBRC 107160</name>
    <dbReference type="NCBI Taxonomy" id="1423775"/>
    <lineage>
        <taxon>Bacteria</taxon>
        <taxon>Bacillati</taxon>
        <taxon>Bacillota</taxon>
        <taxon>Bacilli</taxon>
        <taxon>Lactobacillales</taxon>
        <taxon>Lactobacillaceae</taxon>
        <taxon>Companilactobacillus</taxon>
    </lineage>
</organism>
<protein>
    <recommendedName>
        <fullName evidence="4">SHOCT domain-containing protein</fullName>
    </recommendedName>
</protein>
<dbReference type="RefSeq" id="WP_025025263.1">
    <property type="nucleotide sequence ID" value="NZ_AZDZ01000005.1"/>
</dbReference>
<keyword evidence="1" id="KW-0472">Membrane</keyword>
<evidence type="ECO:0008006" key="4">
    <source>
        <dbReference type="Google" id="ProtNLM"/>
    </source>
</evidence>
<feature type="transmembrane region" description="Helical" evidence="1">
    <location>
        <begin position="6"/>
        <end position="23"/>
    </location>
</feature>
<reference evidence="2 3" key="1">
    <citation type="journal article" date="2015" name="Genome Announc.">
        <title>Expanding the biotechnology potential of lactobacilli through comparative genomics of 213 strains and associated genera.</title>
        <authorList>
            <person name="Sun Z."/>
            <person name="Harris H.M."/>
            <person name="McCann A."/>
            <person name="Guo C."/>
            <person name="Argimon S."/>
            <person name="Zhang W."/>
            <person name="Yang X."/>
            <person name="Jeffery I.B."/>
            <person name="Cooney J.C."/>
            <person name="Kagawa T.F."/>
            <person name="Liu W."/>
            <person name="Song Y."/>
            <person name="Salvetti E."/>
            <person name="Wrobel A."/>
            <person name="Rasinkangas P."/>
            <person name="Parkhill J."/>
            <person name="Rea M.C."/>
            <person name="O'Sullivan O."/>
            <person name="Ritari J."/>
            <person name="Douillard F.P."/>
            <person name="Paul Ross R."/>
            <person name="Yang R."/>
            <person name="Briner A.E."/>
            <person name="Felis G.E."/>
            <person name="de Vos W.M."/>
            <person name="Barrangou R."/>
            <person name="Klaenhammer T.R."/>
            <person name="Caufield P.W."/>
            <person name="Cui Y."/>
            <person name="Zhang H."/>
            <person name="O'Toole P.W."/>
        </authorList>
    </citation>
    <scope>NUCLEOTIDE SEQUENCE [LARGE SCALE GENOMIC DNA]</scope>
    <source>
        <strain evidence="2 3">DSM 19682</strain>
    </source>
</reference>
<evidence type="ECO:0000313" key="2">
    <source>
        <dbReference type="EMBL" id="KRK80276.1"/>
    </source>
</evidence>